<evidence type="ECO:0000256" key="6">
    <source>
        <dbReference type="ARBA" id="ARBA00023136"/>
    </source>
</evidence>
<dbReference type="PANTHER" id="PTHR33508:SF1">
    <property type="entry name" value="UPF0056 MEMBRANE PROTEIN YHCE"/>
    <property type="match status" value="1"/>
</dbReference>
<dbReference type="InterPro" id="IPR002771">
    <property type="entry name" value="Multi_antbiot-R_MarC"/>
</dbReference>
<feature type="non-terminal residue" evidence="8">
    <location>
        <position position="137"/>
    </location>
</feature>
<accession>T1BBT2</accession>
<proteinExistence type="inferred from homology"/>
<evidence type="ECO:0000256" key="4">
    <source>
        <dbReference type="ARBA" id="ARBA00022692"/>
    </source>
</evidence>
<gene>
    <name evidence="8" type="ORF">B1B_10931</name>
</gene>
<evidence type="ECO:0000256" key="3">
    <source>
        <dbReference type="ARBA" id="ARBA00022475"/>
    </source>
</evidence>
<reference evidence="8" key="1">
    <citation type="submission" date="2013-08" db="EMBL/GenBank/DDBJ databases">
        <authorList>
            <person name="Mendez C."/>
            <person name="Richter M."/>
            <person name="Ferrer M."/>
            <person name="Sanchez J."/>
        </authorList>
    </citation>
    <scope>NUCLEOTIDE SEQUENCE</scope>
</reference>
<dbReference type="NCBIfam" id="TIGR00427">
    <property type="entry name" value="NAAT family transporter"/>
    <property type="match status" value="1"/>
</dbReference>
<dbReference type="GO" id="GO:0005886">
    <property type="term" value="C:plasma membrane"/>
    <property type="evidence" value="ECO:0007669"/>
    <property type="project" value="UniProtKB-SubCell"/>
</dbReference>
<dbReference type="PANTHER" id="PTHR33508">
    <property type="entry name" value="UPF0056 MEMBRANE PROTEIN YHCE"/>
    <property type="match status" value="1"/>
</dbReference>
<dbReference type="AlphaFoldDB" id="T1BBT2"/>
<keyword evidence="4 7" id="KW-0812">Transmembrane</keyword>
<dbReference type="EMBL" id="AUZY01007064">
    <property type="protein sequence ID" value="EQD51665.1"/>
    <property type="molecule type" value="Genomic_DNA"/>
</dbReference>
<keyword evidence="5 7" id="KW-1133">Transmembrane helix</keyword>
<reference evidence="8" key="2">
    <citation type="journal article" date="2014" name="ISME J.">
        <title>Microbial stratification in low pH oxic and suboxic macroscopic growths along an acid mine drainage.</title>
        <authorList>
            <person name="Mendez-Garcia C."/>
            <person name="Mesa V."/>
            <person name="Sprenger R.R."/>
            <person name="Richter M."/>
            <person name="Diez M.S."/>
            <person name="Solano J."/>
            <person name="Bargiela R."/>
            <person name="Golyshina O.V."/>
            <person name="Manteca A."/>
            <person name="Ramos J.L."/>
            <person name="Gallego J.R."/>
            <person name="Llorente I."/>
            <person name="Martins Dos Santos V.A."/>
            <person name="Jensen O.N."/>
            <person name="Pelaez A.I."/>
            <person name="Sanchez J."/>
            <person name="Ferrer M."/>
        </authorList>
    </citation>
    <scope>NUCLEOTIDE SEQUENCE</scope>
</reference>
<keyword evidence="6 7" id="KW-0472">Membrane</keyword>
<comment type="caution">
    <text evidence="8">The sequence shown here is derived from an EMBL/GenBank/DDBJ whole genome shotgun (WGS) entry which is preliminary data.</text>
</comment>
<evidence type="ECO:0000256" key="5">
    <source>
        <dbReference type="ARBA" id="ARBA00022989"/>
    </source>
</evidence>
<keyword evidence="3" id="KW-1003">Cell membrane</keyword>
<organism evidence="8">
    <name type="scientific">mine drainage metagenome</name>
    <dbReference type="NCBI Taxonomy" id="410659"/>
    <lineage>
        <taxon>unclassified sequences</taxon>
        <taxon>metagenomes</taxon>
        <taxon>ecological metagenomes</taxon>
    </lineage>
</organism>
<evidence type="ECO:0000256" key="7">
    <source>
        <dbReference type="SAM" id="Phobius"/>
    </source>
</evidence>
<comment type="subcellular location">
    <subcellularLocation>
        <location evidence="1">Cell membrane</location>
        <topology evidence="1">Multi-pass membrane protein</topology>
    </subcellularLocation>
</comment>
<evidence type="ECO:0000256" key="2">
    <source>
        <dbReference type="ARBA" id="ARBA00009784"/>
    </source>
</evidence>
<evidence type="ECO:0000313" key="8">
    <source>
        <dbReference type="EMBL" id="EQD51665.1"/>
    </source>
</evidence>
<dbReference type="Pfam" id="PF01914">
    <property type="entry name" value="MarC"/>
    <property type="match status" value="1"/>
</dbReference>
<comment type="similarity">
    <text evidence="2">Belongs to the UPF0056 (MarC) family.</text>
</comment>
<feature type="transmembrane region" description="Helical" evidence="7">
    <location>
        <begin position="47"/>
        <end position="65"/>
    </location>
</feature>
<protein>
    <submittedName>
        <fullName evidence="8">Multiple antibiotic resistance protein marC</fullName>
    </submittedName>
</protein>
<sequence>MSALFFFVTVFLALFAILNPVGAVPILVSLTEGYSREERSRVIKRSVTVAAGMLLGFMLVGIYVFQILGIDIADFQIAGGILVFKVAFDMLQGKTSTTKFTHTEEEESLQKESIGVVPIGTPLLAGPGSITTVIIYF</sequence>
<name>T1BBT2_9ZZZZ</name>
<evidence type="ECO:0000256" key="1">
    <source>
        <dbReference type="ARBA" id="ARBA00004651"/>
    </source>
</evidence>